<dbReference type="AlphaFoldDB" id="M3TKI3"/>
<accession>M3TKI3</accession>
<evidence type="ECO:0000313" key="1">
    <source>
        <dbReference type="EMBL" id="EMH75938.1"/>
    </source>
</evidence>
<evidence type="ECO:0000313" key="2">
    <source>
        <dbReference type="Proteomes" id="UP000030781"/>
    </source>
</evidence>
<protein>
    <recommendedName>
        <fullName evidence="3">EF-hand domain-containing protein</fullName>
    </recommendedName>
</protein>
<dbReference type="Proteomes" id="UP000030781">
    <property type="component" value="Unassembled WGS sequence"/>
</dbReference>
<name>M3TKI3_ENTH1</name>
<dbReference type="SUPFAM" id="SSF53955">
    <property type="entry name" value="Lysozyme-like"/>
    <property type="match status" value="1"/>
</dbReference>
<reference evidence="1 2" key="1">
    <citation type="submission" date="2013-01" db="EMBL/GenBank/DDBJ databases">
        <authorList>
            <person name="Hannick L."/>
            <person name="Zafar N."/>
            <person name="Lorenzi H."/>
            <person name="Ali I.A."/>
            <person name="Petri W.P."/>
            <person name="Caler E."/>
        </authorList>
    </citation>
    <scope>NUCLEOTIDE SEQUENCE [LARGE SCALE GENOMIC DNA]</scope>
    <source>
        <strain evidence="2">HM3:IMSS-B</strain>
    </source>
</reference>
<dbReference type="InterPro" id="IPR018247">
    <property type="entry name" value="EF_Hand_1_Ca_BS"/>
</dbReference>
<gene>
    <name evidence="1" type="ORF">EHI8A_110590</name>
</gene>
<dbReference type="VEuPathDB" id="AmoebaDB:EHI8A_110590"/>
<dbReference type="InterPro" id="IPR023346">
    <property type="entry name" value="Lysozyme-like_dom_sf"/>
</dbReference>
<dbReference type="PROSITE" id="PS00018">
    <property type="entry name" value="EF_HAND_1"/>
    <property type="match status" value="1"/>
</dbReference>
<dbReference type="EMBL" id="KB610493">
    <property type="protein sequence ID" value="EMH75938.1"/>
    <property type="molecule type" value="Genomic_DNA"/>
</dbReference>
<sequence>VLDQPFPIKAGALLGHPGLYEGRQQIHLETFSCDDVPAFIERSRAWAVRLPESDKTLLKIHAGASKLITHRPEIDANHPPRIGDPGVQVGVDLILSQAQLDALPAADKITVATGNEGDVRTPEQRWWHLKGLLADGEGRPIEGWLCEQELITSRHSPWEWVSYLTIEEHISPLSALAYQLDARGLLSPEEQKFYEFNIQQAKDSEIRTALYKILDTDQDQKLTSREIESGLRSPWQATAIRRISACYESEWAQADKKWNSLDALMAHDGEHNTLWEEEKIKINTMAWLTDNLCNTLPFKSSKFWHFETIETISNHQKKANLIEKSLFLELYNDRHASFSSQTSAKLSSKSLENLSELIDSLNSYYKSEQHKANICEVAYMLATARHETYHYLSQEFFSKKPEIGELSYFDKYDPILANTAQLRRRAIENGNSQQGDGYKYRGRGCVHLTWKKNYLKASEKFKVDFVSNPDLAAEFKYSVPIMIWGMTNGIFTGKKLKDHINSEKTDFEGARRIINGFDQKDLIAGYARKFLDILETTSSLLKEF</sequence>
<evidence type="ECO:0008006" key="3">
    <source>
        <dbReference type="Google" id="ProtNLM"/>
    </source>
</evidence>
<proteinExistence type="predicted"/>
<organism evidence="1 2">
    <name type="scientific">Entamoeba histolytica HM-1:IMSS-B</name>
    <dbReference type="NCBI Taxonomy" id="885319"/>
    <lineage>
        <taxon>Eukaryota</taxon>
        <taxon>Amoebozoa</taxon>
        <taxon>Evosea</taxon>
        <taxon>Archamoebae</taxon>
        <taxon>Mastigamoebida</taxon>
        <taxon>Entamoebidae</taxon>
        <taxon>Entamoeba</taxon>
    </lineage>
</organism>
<dbReference type="Gene3D" id="1.10.530.10">
    <property type="match status" value="1"/>
</dbReference>
<feature type="non-terminal residue" evidence="1">
    <location>
        <position position="1"/>
    </location>
</feature>